<feature type="compositionally biased region" description="Basic and acidic residues" evidence="5">
    <location>
        <begin position="42"/>
        <end position="53"/>
    </location>
</feature>
<evidence type="ECO:0000313" key="9">
    <source>
        <dbReference type="WBParaSite" id="DME_0000861101-mRNA-1"/>
    </source>
</evidence>
<reference evidence="6 8" key="2">
    <citation type="submission" date="2018-11" db="EMBL/GenBank/DDBJ databases">
        <authorList>
            <consortium name="Pathogen Informatics"/>
        </authorList>
    </citation>
    <scope>NUCLEOTIDE SEQUENCE [LARGE SCALE GENOMIC DNA]</scope>
</reference>
<gene>
    <name evidence="6" type="ORF">DME_LOCUS2526</name>
</gene>
<dbReference type="Proteomes" id="UP000038040">
    <property type="component" value="Unplaced"/>
</dbReference>
<accession>A0A0N4ULD9</accession>
<keyword evidence="2" id="KW-0240">DNA-directed RNA polymerase</keyword>
<dbReference type="InterPro" id="IPR007811">
    <property type="entry name" value="RPC4"/>
</dbReference>
<keyword evidence="8" id="KW-1185">Reference proteome</keyword>
<dbReference type="GO" id="GO:0005666">
    <property type="term" value="C:RNA polymerase III complex"/>
    <property type="evidence" value="ECO:0007669"/>
    <property type="project" value="InterPro"/>
</dbReference>
<evidence type="ECO:0000313" key="6">
    <source>
        <dbReference type="EMBL" id="VDN52553.1"/>
    </source>
</evidence>
<dbReference type="PANTHER" id="PTHR13408">
    <property type="entry name" value="DNA-DIRECTED RNA POLYMERASE III"/>
    <property type="match status" value="1"/>
</dbReference>
<organism evidence="7 9">
    <name type="scientific">Dracunculus medinensis</name>
    <name type="common">Guinea worm</name>
    <dbReference type="NCBI Taxonomy" id="318479"/>
    <lineage>
        <taxon>Eukaryota</taxon>
        <taxon>Metazoa</taxon>
        <taxon>Ecdysozoa</taxon>
        <taxon>Nematoda</taxon>
        <taxon>Chromadorea</taxon>
        <taxon>Rhabditida</taxon>
        <taxon>Spirurina</taxon>
        <taxon>Dracunculoidea</taxon>
        <taxon>Dracunculidae</taxon>
        <taxon>Dracunculus</taxon>
    </lineage>
</organism>
<reference evidence="9" key="1">
    <citation type="submission" date="2017-02" db="UniProtKB">
        <authorList>
            <consortium name="WormBaseParasite"/>
        </authorList>
    </citation>
    <scope>IDENTIFICATION</scope>
</reference>
<dbReference type="Proteomes" id="UP000274756">
    <property type="component" value="Unassembled WGS sequence"/>
</dbReference>
<keyword evidence="3" id="KW-0804">Transcription</keyword>
<dbReference type="GO" id="GO:0003677">
    <property type="term" value="F:DNA binding"/>
    <property type="evidence" value="ECO:0007669"/>
    <property type="project" value="InterPro"/>
</dbReference>
<dbReference type="WBParaSite" id="DME_0000861101-mRNA-1">
    <property type="protein sequence ID" value="DME_0000861101-mRNA-1"/>
    <property type="gene ID" value="DME_0000861101"/>
</dbReference>
<name>A0A0N4ULD9_DRAME</name>
<evidence type="ECO:0000256" key="1">
    <source>
        <dbReference type="ARBA" id="ARBA00004123"/>
    </source>
</evidence>
<dbReference type="PANTHER" id="PTHR13408:SF0">
    <property type="entry name" value="DNA-DIRECTED RNA POLYMERASE III SUBUNIT RPC4"/>
    <property type="match status" value="1"/>
</dbReference>
<keyword evidence="4" id="KW-0539">Nucleus</keyword>
<evidence type="ECO:0000256" key="4">
    <source>
        <dbReference type="ARBA" id="ARBA00023242"/>
    </source>
</evidence>
<dbReference type="EMBL" id="UYYG01000065">
    <property type="protein sequence ID" value="VDN52553.1"/>
    <property type="molecule type" value="Genomic_DNA"/>
</dbReference>
<proteinExistence type="predicted"/>
<dbReference type="STRING" id="318479.A0A0N4ULD9"/>
<protein>
    <submittedName>
        <fullName evidence="9">Ovule protein</fullName>
    </submittedName>
</protein>
<dbReference type="AlphaFoldDB" id="A0A0N4ULD9"/>
<dbReference type="OrthoDB" id="5836119at2759"/>
<evidence type="ECO:0000313" key="7">
    <source>
        <dbReference type="Proteomes" id="UP000038040"/>
    </source>
</evidence>
<evidence type="ECO:0000256" key="2">
    <source>
        <dbReference type="ARBA" id="ARBA00022478"/>
    </source>
</evidence>
<dbReference type="Pfam" id="PF05132">
    <property type="entry name" value="RNA_pol_Rpc4"/>
    <property type="match status" value="1"/>
</dbReference>
<feature type="region of interest" description="Disordered" evidence="5">
    <location>
        <begin position="42"/>
        <end position="75"/>
    </location>
</feature>
<dbReference type="GO" id="GO:0042797">
    <property type="term" value="P:tRNA transcription by RNA polymerase III"/>
    <property type="evidence" value="ECO:0007669"/>
    <property type="project" value="TreeGrafter"/>
</dbReference>
<evidence type="ECO:0000256" key="3">
    <source>
        <dbReference type="ARBA" id="ARBA00023163"/>
    </source>
</evidence>
<sequence>MVNLLSKLQHIGVMFQGSSDRGKKTKKAITLPNLAAAGVREVRSDTAPNERSRNTYIANRGKRRSNDRNSFSRPKKKPIYIEQQGIFSEGLNDGGKNLRAKTITSDGIFITRIDRENKADDDGQRINSSCDALTYGGDWLEDNADDRETLEGLLADVFISDLQPGTVMPDVLPTCDEIHFQPLKYKDIKKEEVELENTAISVDSSFRGNCLRSDNEAGPSNCLNGNVATLVNDKDYVQISSFSSSVADTELKNFCQGMDSELCVFQLPSSINSFSRFFNGENKCTVNMELSSTQDEPCSNEMHCLERFPNGACIGKIRIRKSGRTELEVCGVPFDIDCGSYSESQNQSLLFIETNELETKNMISKIEPTSTDEKLLNGKAHMIGTISKTFICSHSLPQLLQNDTAQREIKKYESHHIENFDDKGDEEMRNLLTELKIIIKKEQLWSNWISNYK</sequence>
<evidence type="ECO:0000256" key="5">
    <source>
        <dbReference type="SAM" id="MobiDB-lite"/>
    </source>
</evidence>
<evidence type="ECO:0000313" key="8">
    <source>
        <dbReference type="Proteomes" id="UP000274756"/>
    </source>
</evidence>
<comment type="subcellular location">
    <subcellularLocation>
        <location evidence="1">Nucleus</location>
    </subcellularLocation>
</comment>